<evidence type="ECO:0000256" key="10">
    <source>
        <dbReference type="ARBA" id="ARBA00023180"/>
    </source>
</evidence>
<keyword evidence="10" id="KW-0325">Glycoprotein</keyword>
<evidence type="ECO:0000256" key="1">
    <source>
        <dbReference type="ARBA" id="ARBA00001911"/>
    </source>
</evidence>
<dbReference type="InterPro" id="IPR044516">
    <property type="entry name" value="UXS-like"/>
</dbReference>
<dbReference type="Pfam" id="PF01370">
    <property type="entry name" value="Epimerase"/>
    <property type="match status" value="1"/>
</dbReference>
<evidence type="ECO:0000256" key="3">
    <source>
        <dbReference type="ARBA" id="ARBA00022692"/>
    </source>
</evidence>
<gene>
    <name evidence="14" type="ORF">EIL87_20895</name>
</gene>
<organism evidence="14 15">
    <name type="scientific">Saccharopolyspora rhizosphaerae</name>
    <dbReference type="NCBI Taxonomy" id="2492662"/>
    <lineage>
        <taxon>Bacteria</taxon>
        <taxon>Bacillati</taxon>
        <taxon>Actinomycetota</taxon>
        <taxon>Actinomycetes</taxon>
        <taxon>Pseudonocardiales</taxon>
        <taxon>Pseudonocardiaceae</taxon>
        <taxon>Saccharopolyspora</taxon>
    </lineage>
</organism>
<dbReference type="GO" id="GO:0005737">
    <property type="term" value="C:cytoplasm"/>
    <property type="evidence" value="ECO:0007669"/>
    <property type="project" value="TreeGrafter"/>
</dbReference>
<dbReference type="GO" id="GO:0042732">
    <property type="term" value="P:D-xylose metabolic process"/>
    <property type="evidence" value="ECO:0007669"/>
    <property type="project" value="InterPro"/>
</dbReference>
<evidence type="ECO:0000259" key="13">
    <source>
        <dbReference type="Pfam" id="PF01370"/>
    </source>
</evidence>
<comment type="subcellular location">
    <subcellularLocation>
        <location evidence="2">Golgi apparatus membrane</location>
        <topology evidence="2">Single-pass type II membrane protein</topology>
    </subcellularLocation>
    <subcellularLocation>
        <location evidence="12">Golgi apparatus</location>
        <location evidence="12">Golgi stack membrane</location>
    </subcellularLocation>
</comment>
<evidence type="ECO:0000256" key="11">
    <source>
        <dbReference type="ARBA" id="ARBA00023239"/>
    </source>
</evidence>
<dbReference type="InterPro" id="IPR036291">
    <property type="entry name" value="NAD(P)-bd_dom_sf"/>
</dbReference>
<name>A0A426JM18_9PSEU</name>
<accession>A0A426JM18</accession>
<dbReference type="GO" id="GO:0048040">
    <property type="term" value="F:UDP-glucuronate decarboxylase activity"/>
    <property type="evidence" value="ECO:0007669"/>
    <property type="project" value="TreeGrafter"/>
</dbReference>
<dbReference type="PANTHER" id="PTHR43078:SF6">
    <property type="entry name" value="UDP-GLUCURONIC ACID DECARBOXYLASE 1"/>
    <property type="match status" value="1"/>
</dbReference>
<dbReference type="GO" id="GO:0070403">
    <property type="term" value="F:NAD+ binding"/>
    <property type="evidence" value="ECO:0007669"/>
    <property type="project" value="InterPro"/>
</dbReference>
<evidence type="ECO:0000256" key="6">
    <source>
        <dbReference type="ARBA" id="ARBA00022989"/>
    </source>
</evidence>
<reference evidence="14 15" key="1">
    <citation type="submission" date="2018-11" db="EMBL/GenBank/DDBJ databases">
        <title>Saccharopolyspora rhizosphaerae sp. nov., an actinomycete isolated from rhizosphere soil in Thailand.</title>
        <authorList>
            <person name="Intra B."/>
            <person name="Euanorasetr J."/>
            <person name="Take A."/>
            <person name="Inahashi Y."/>
            <person name="Mori M."/>
            <person name="Panbangred W."/>
            <person name="Matsumoto A."/>
        </authorList>
    </citation>
    <scope>NUCLEOTIDE SEQUENCE [LARGE SCALE GENOMIC DNA]</scope>
    <source>
        <strain evidence="14 15">H219</strain>
    </source>
</reference>
<keyword evidence="6" id="KW-1133">Transmembrane helix</keyword>
<dbReference type="OrthoDB" id="9801785at2"/>
<evidence type="ECO:0000256" key="7">
    <source>
        <dbReference type="ARBA" id="ARBA00023027"/>
    </source>
</evidence>
<sequence length="320" mass="34554">MSWSFDRAVVTGGAGFLGAPVCAELLRRGTSVRCLDNFATSAVDNVRALLLDPRFELVEHDIAREPFPAEDVDLVLHLASPASPVDYLRMPVETLQAGSHGTAHALELAERTGARFLLASTSEVYGDPLQHPQREDYWGNVNPVGPRAVYDEAKRYAEALTSCYRAHRSVDTRIVRLFNSYGPGMRPGDGRVVSTFVSQALAGDPITVNGDGSQTRSPCYVDDTVRGLLAVAAGDHVDPVNIGRPDEMTVLEIAELVRSLTGTGSPITHVAAVVDEPARRCPDITVAEQVLGWRPEVDVVEGLRRTIDWFAARPAATATG</sequence>
<dbReference type="SUPFAM" id="SSF51735">
    <property type="entry name" value="NAD(P)-binding Rossmann-fold domains"/>
    <property type="match status" value="1"/>
</dbReference>
<evidence type="ECO:0000256" key="5">
    <source>
        <dbReference type="ARBA" id="ARBA00022968"/>
    </source>
</evidence>
<evidence type="ECO:0000313" key="15">
    <source>
        <dbReference type="Proteomes" id="UP000274515"/>
    </source>
</evidence>
<evidence type="ECO:0000256" key="9">
    <source>
        <dbReference type="ARBA" id="ARBA00023136"/>
    </source>
</evidence>
<comment type="caution">
    <text evidence="14">The sequence shown here is derived from an EMBL/GenBank/DDBJ whole genome shotgun (WGS) entry which is preliminary data.</text>
</comment>
<dbReference type="PANTHER" id="PTHR43078">
    <property type="entry name" value="UDP-GLUCURONIC ACID DECARBOXYLASE-RELATED"/>
    <property type="match status" value="1"/>
</dbReference>
<keyword evidence="4" id="KW-0210">Decarboxylase</keyword>
<protein>
    <submittedName>
        <fullName evidence="14">NAD-dependent epimerase/dehydratase family protein</fullName>
    </submittedName>
</protein>
<keyword evidence="7" id="KW-0520">NAD</keyword>
<keyword evidence="8" id="KW-0333">Golgi apparatus</keyword>
<dbReference type="AlphaFoldDB" id="A0A426JM18"/>
<keyword evidence="5" id="KW-0735">Signal-anchor</keyword>
<feature type="domain" description="NAD-dependent epimerase/dehydratase" evidence="13">
    <location>
        <begin position="9"/>
        <end position="243"/>
    </location>
</feature>
<keyword evidence="9" id="KW-0472">Membrane</keyword>
<evidence type="ECO:0000256" key="2">
    <source>
        <dbReference type="ARBA" id="ARBA00004323"/>
    </source>
</evidence>
<evidence type="ECO:0000256" key="12">
    <source>
        <dbReference type="ARBA" id="ARBA00037859"/>
    </source>
</evidence>
<dbReference type="UniPathway" id="UPA00796">
    <property type="reaction ID" value="UER00771"/>
</dbReference>
<evidence type="ECO:0000256" key="4">
    <source>
        <dbReference type="ARBA" id="ARBA00022793"/>
    </source>
</evidence>
<dbReference type="FunFam" id="3.40.50.720:FF:000065">
    <property type="entry name" value="UDP-glucuronic acid decarboxylase 1"/>
    <property type="match status" value="1"/>
</dbReference>
<proteinExistence type="predicted"/>
<dbReference type="GO" id="GO:0033320">
    <property type="term" value="P:UDP-D-xylose biosynthetic process"/>
    <property type="evidence" value="ECO:0007669"/>
    <property type="project" value="UniProtKB-UniPathway"/>
</dbReference>
<dbReference type="InterPro" id="IPR001509">
    <property type="entry name" value="Epimerase_deHydtase"/>
</dbReference>
<dbReference type="Proteomes" id="UP000274515">
    <property type="component" value="Unassembled WGS sequence"/>
</dbReference>
<comment type="cofactor">
    <cofactor evidence="1">
        <name>NAD(+)</name>
        <dbReference type="ChEBI" id="CHEBI:57540"/>
    </cofactor>
</comment>
<keyword evidence="11" id="KW-0456">Lyase</keyword>
<dbReference type="RefSeq" id="WP_125092272.1">
    <property type="nucleotide sequence ID" value="NZ_RSAA01000020.1"/>
</dbReference>
<dbReference type="EMBL" id="RSAA01000020">
    <property type="protein sequence ID" value="RRO14204.1"/>
    <property type="molecule type" value="Genomic_DNA"/>
</dbReference>
<keyword evidence="15" id="KW-1185">Reference proteome</keyword>
<evidence type="ECO:0000313" key="14">
    <source>
        <dbReference type="EMBL" id="RRO14204.1"/>
    </source>
</evidence>
<keyword evidence="3" id="KW-0812">Transmembrane</keyword>
<evidence type="ECO:0000256" key="8">
    <source>
        <dbReference type="ARBA" id="ARBA00023034"/>
    </source>
</evidence>
<dbReference type="Gene3D" id="3.40.50.720">
    <property type="entry name" value="NAD(P)-binding Rossmann-like Domain"/>
    <property type="match status" value="1"/>
</dbReference>